<accession>A0A150JJS1</accession>
<name>A0A150JD25_9EURY</name>
<dbReference type="Proteomes" id="UP000092420">
    <property type="component" value="Unassembled WGS sequence"/>
</dbReference>
<keyword evidence="2" id="KW-1133">Transmembrane helix</keyword>
<gene>
    <name evidence="3" type="ORF">AN188_00368</name>
    <name evidence="4" type="ORF">APG09_00501</name>
</gene>
<feature type="transmembrane region" description="Helical" evidence="2">
    <location>
        <begin position="155"/>
        <end position="179"/>
    </location>
</feature>
<dbReference type="AlphaFoldDB" id="A0A150JD25"/>
<feature type="transmembrane region" description="Helical" evidence="2">
    <location>
        <begin position="6"/>
        <end position="30"/>
    </location>
</feature>
<dbReference type="EMBL" id="LNJB01000003">
    <property type="protein sequence ID" value="KYC55143.1"/>
    <property type="molecule type" value="Genomic_DNA"/>
</dbReference>
<evidence type="ECO:0000256" key="2">
    <source>
        <dbReference type="SAM" id="Phobius"/>
    </source>
</evidence>
<dbReference type="EMBL" id="LNJE01000004">
    <property type="protein sequence ID" value="KYC58222.1"/>
    <property type="molecule type" value="Genomic_DNA"/>
</dbReference>
<evidence type="ECO:0000313" key="3">
    <source>
        <dbReference type="EMBL" id="KYC55143.1"/>
    </source>
</evidence>
<evidence type="ECO:0000313" key="5">
    <source>
        <dbReference type="Proteomes" id="UP000092420"/>
    </source>
</evidence>
<proteinExistence type="predicted"/>
<reference evidence="3 5" key="1">
    <citation type="journal article" date="2016" name="ISME J.">
        <title>Chasing the elusive Euryarchaeota class WSA2: genomes reveal a uniquely fastidious methyl-reducing methanogen.</title>
        <authorList>
            <person name="Nobu M.K."/>
            <person name="Narihiro T."/>
            <person name="Kuroda K."/>
            <person name="Mei R."/>
            <person name="Liu W.T."/>
        </authorList>
    </citation>
    <scope>NUCLEOTIDE SEQUENCE [LARGE SCALE GENOMIC DNA]</scope>
    <source>
        <strain evidence="3">ADurb1013_Bin02101</strain>
        <strain evidence="4">ADurb1213_Bin02801</strain>
    </source>
</reference>
<organism evidence="3 5">
    <name type="scientific">Candidatus Methanofastidiosum methylothiophilum</name>
    <dbReference type="NCBI Taxonomy" id="1705564"/>
    <lineage>
        <taxon>Archaea</taxon>
        <taxon>Methanobacteriati</taxon>
        <taxon>Methanobacteriota</taxon>
        <taxon>Stenosarchaea group</taxon>
        <taxon>Candidatus Methanofastidiosia</taxon>
        <taxon>Candidatus Methanofastidiosales</taxon>
        <taxon>Candidatus Methanofastidiosaceae</taxon>
        <taxon>Candidatus Methanofastidiosum</taxon>
    </lineage>
</organism>
<evidence type="ECO:0000313" key="4">
    <source>
        <dbReference type="EMBL" id="KYC58222.1"/>
    </source>
</evidence>
<keyword evidence="2" id="KW-0812">Transmembrane</keyword>
<accession>A0A150JLY5</accession>
<evidence type="ECO:0000256" key="1">
    <source>
        <dbReference type="SAM" id="Coils"/>
    </source>
</evidence>
<feature type="coiled-coil region" evidence="1">
    <location>
        <begin position="98"/>
        <end position="135"/>
    </location>
</feature>
<accession>A0A150JD25</accession>
<keyword evidence="2" id="KW-0472">Membrane</keyword>
<evidence type="ECO:0008006" key="6">
    <source>
        <dbReference type="Google" id="ProtNLM"/>
    </source>
</evidence>
<keyword evidence="1" id="KW-0175">Coiled coil</keyword>
<comment type="caution">
    <text evidence="3">The sequence shown here is derived from an EMBL/GenBank/DDBJ whole genome shotgun (WGS) entry which is preliminary data.</text>
</comment>
<sequence length="184" mass="21146">MDKINFGKILIIISILGLIFSISMSSLVLINLNDAYEKSVPIFDKIGIIKTHIDTFDGNLEEFSHYLKDVNTKEYMQRLSNMKSLINTLNSFGFGSLVTGINEDISRFEDVLKNLEKLKLNLDSARNDFSEIKSSFIEYDVIKTNIIGFVKIFRLYVLGMMIYSITLNGLLLYVGYYFFLKSKE</sequence>
<protein>
    <recommendedName>
        <fullName evidence="6">Four helix bundle sensory module for signal transduction</fullName>
    </recommendedName>
</protein>